<evidence type="ECO:0000313" key="6">
    <source>
        <dbReference type="Proteomes" id="UP001501588"/>
    </source>
</evidence>
<accession>A0ABP3Q697</accession>
<organism evidence="5 6">
    <name type="scientific">Craurococcus roseus</name>
    <dbReference type="NCBI Taxonomy" id="77585"/>
    <lineage>
        <taxon>Bacteria</taxon>
        <taxon>Pseudomonadati</taxon>
        <taxon>Pseudomonadota</taxon>
        <taxon>Alphaproteobacteria</taxon>
        <taxon>Acetobacterales</taxon>
        <taxon>Acetobacteraceae</taxon>
        <taxon>Craurococcus</taxon>
    </lineage>
</organism>
<dbReference type="InterPro" id="IPR018060">
    <property type="entry name" value="HTH_AraC"/>
</dbReference>
<dbReference type="PROSITE" id="PS00041">
    <property type="entry name" value="HTH_ARAC_FAMILY_1"/>
    <property type="match status" value="1"/>
</dbReference>
<dbReference type="PANTHER" id="PTHR46796:SF6">
    <property type="entry name" value="ARAC SUBFAMILY"/>
    <property type="match status" value="1"/>
</dbReference>
<dbReference type="PANTHER" id="PTHR46796">
    <property type="entry name" value="HTH-TYPE TRANSCRIPTIONAL ACTIVATOR RHAS-RELATED"/>
    <property type="match status" value="1"/>
</dbReference>
<dbReference type="SMART" id="SM00342">
    <property type="entry name" value="HTH_ARAC"/>
    <property type="match status" value="1"/>
</dbReference>
<dbReference type="InterPro" id="IPR020449">
    <property type="entry name" value="Tscrpt_reg_AraC-type_HTH"/>
</dbReference>
<dbReference type="InterPro" id="IPR050204">
    <property type="entry name" value="AraC_XylS_family_regulators"/>
</dbReference>
<dbReference type="EMBL" id="BAAAFZ010000021">
    <property type="protein sequence ID" value="GAA0580175.1"/>
    <property type="molecule type" value="Genomic_DNA"/>
</dbReference>
<name>A0ABP3Q697_9PROT</name>
<evidence type="ECO:0000256" key="2">
    <source>
        <dbReference type="ARBA" id="ARBA00023125"/>
    </source>
</evidence>
<keyword evidence="2" id="KW-0238">DNA-binding</keyword>
<gene>
    <name evidence="5" type="ORF">GCM10009416_18180</name>
</gene>
<protein>
    <recommendedName>
        <fullName evidence="4">HTH araC/xylS-type domain-containing protein</fullName>
    </recommendedName>
</protein>
<reference evidence="6" key="1">
    <citation type="journal article" date="2019" name="Int. J. Syst. Evol. Microbiol.">
        <title>The Global Catalogue of Microorganisms (GCM) 10K type strain sequencing project: providing services to taxonomists for standard genome sequencing and annotation.</title>
        <authorList>
            <consortium name="The Broad Institute Genomics Platform"/>
            <consortium name="The Broad Institute Genome Sequencing Center for Infectious Disease"/>
            <person name="Wu L."/>
            <person name="Ma J."/>
        </authorList>
    </citation>
    <scope>NUCLEOTIDE SEQUENCE [LARGE SCALE GENOMIC DNA]</scope>
    <source>
        <strain evidence="6">JCM 9933</strain>
    </source>
</reference>
<dbReference type="PROSITE" id="PS01124">
    <property type="entry name" value="HTH_ARAC_FAMILY_2"/>
    <property type="match status" value="1"/>
</dbReference>
<evidence type="ECO:0000256" key="1">
    <source>
        <dbReference type="ARBA" id="ARBA00023015"/>
    </source>
</evidence>
<keyword evidence="6" id="KW-1185">Reference proteome</keyword>
<proteinExistence type="predicted"/>
<evidence type="ECO:0000256" key="3">
    <source>
        <dbReference type="ARBA" id="ARBA00023163"/>
    </source>
</evidence>
<dbReference type="PRINTS" id="PR00032">
    <property type="entry name" value="HTHARAC"/>
</dbReference>
<dbReference type="Pfam" id="PF12833">
    <property type="entry name" value="HTH_18"/>
    <property type="match status" value="1"/>
</dbReference>
<dbReference type="RefSeq" id="WP_343894998.1">
    <property type="nucleotide sequence ID" value="NZ_BAAAFZ010000021.1"/>
</dbReference>
<feature type="domain" description="HTH araC/xylS-type" evidence="4">
    <location>
        <begin position="191"/>
        <end position="289"/>
    </location>
</feature>
<sequence length="292" mass="32093">MIQVVAANPVVPAEPLWKAPSLAIERATNWDRVSVAVFRRGNGEGMWRNPWHRIVLSAALIGPIAQSFDGGPTRRFTLRPGTLGFYPAGIQVGVSHGPGRVFQVLQDPLLYRDLMAEVGGGTSIGPISDFADPLVEQIVRSLALEVGSDPADRLLVDGLSVALAVQLTRRFSAAWKPQDPEARGLSRERLWRVLDHIEAHLGEELSLVELANVACLSPFHFSRCFKQSMGVGLQRYVVGRRVERAREMIRRTTEPLAAIAQALGFSDQSHFTQVFRRETGATPARFRAATVA</sequence>
<keyword evidence="1" id="KW-0805">Transcription regulation</keyword>
<dbReference type="Proteomes" id="UP001501588">
    <property type="component" value="Unassembled WGS sequence"/>
</dbReference>
<evidence type="ECO:0000259" key="4">
    <source>
        <dbReference type="PROSITE" id="PS01124"/>
    </source>
</evidence>
<evidence type="ECO:0000313" key="5">
    <source>
        <dbReference type="EMBL" id="GAA0580175.1"/>
    </source>
</evidence>
<dbReference type="InterPro" id="IPR018062">
    <property type="entry name" value="HTH_AraC-typ_CS"/>
</dbReference>
<dbReference type="InterPro" id="IPR009057">
    <property type="entry name" value="Homeodomain-like_sf"/>
</dbReference>
<dbReference type="SUPFAM" id="SSF46689">
    <property type="entry name" value="Homeodomain-like"/>
    <property type="match status" value="2"/>
</dbReference>
<dbReference type="Gene3D" id="1.10.10.60">
    <property type="entry name" value="Homeodomain-like"/>
    <property type="match status" value="2"/>
</dbReference>
<keyword evidence="3" id="KW-0804">Transcription</keyword>
<comment type="caution">
    <text evidence="5">The sequence shown here is derived from an EMBL/GenBank/DDBJ whole genome shotgun (WGS) entry which is preliminary data.</text>
</comment>